<evidence type="ECO:0000313" key="3">
    <source>
        <dbReference type="Proteomes" id="UP000331127"/>
    </source>
</evidence>
<dbReference type="Proteomes" id="UP000331127">
    <property type="component" value="Unassembled WGS sequence"/>
</dbReference>
<sequence length="73" mass="8205">MQEAIKQNQREVRLDLASGPPLPDLSSGLAPLRQWAKHNPLPDDEPSGVDDLVEETRQLADHRAEAIRQLLEE</sequence>
<dbReference type="RefSeq" id="WP_155354597.1">
    <property type="nucleotide sequence ID" value="NZ_BAAAHL010000065.1"/>
</dbReference>
<dbReference type="EMBL" id="BLAE01000013">
    <property type="protein sequence ID" value="GES09030.1"/>
    <property type="molecule type" value="Genomic_DNA"/>
</dbReference>
<comment type="caution">
    <text evidence="2">The sequence shown here is derived from an EMBL/GenBank/DDBJ whole genome shotgun (WGS) entry which is preliminary data.</text>
</comment>
<accession>A0A5M3WKQ8</accession>
<name>A0A5M3WKQ8_9ACTN</name>
<dbReference type="AlphaFoldDB" id="A0A5M3WKQ8"/>
<reference evidence="2 3" key="1">
    <citation type="submission" date="2019-10" db="EMBL/GenBank/DDBJ databases">
        <title>Whole genome shotgun sequence of Acrocarpospora macrocephala NBRC 16266.</title>
        <authorList>
            <person name="Ichikawa N."/>
            <person name="Kimura A."/>
            <person name="Kitahashi Y."/>
            <person name="Komaki H."/>
            <person name="Oguchi A."/>
        </authorList>
    </citation>
    <scope>NUCLEOTIDE SEQUENCE [LARGE SCALE GENOMIC DNA]</scope>
    <source>
        <strain evidence="2 3">NBRC 16266</strain>
    </source>
</reference>
<dbReference type="OrthoDB" id="3423739at2"/>
<organism evidence="2 3">
    <name type="scientific">Acrocarpospora macrocephala</name>
    <dbReference type="NCBI Taxonomy" id="150177"/>
    <lineage>
        <taxon>Bacteria</taxon>
        <taxon>Bacillati</taxon>
        <taxon>Actinomycetota</taxon>
        <taxon>Actinomycetes</taxon>
        <taxon>Streptosporangiales</taxon>
        <taxon>Streptosporangiaceae</taxon>
        <taxon>Acrocarpospora</taxon>
    </lineage>
</organism>
<proteinExistence type="predicted"/>
<feature type="region of interest" description="Disordered" evidence="1">
    <location>
        <begin position="1"/>
        <end position="29"/>
    </location>
</feature>
<evidence type="ECO:0000313" key="2">
    <source>
        <dbReference type="EMBL" id="GES09030.1"/>
    </source>
</evidence>
<gene>
    <name evidence="2" type="ORF">Amac_026260</name>
</gene>
<evidence type="ECO:0000256" key="1">
    <source>
        <dbReference type="SAM" id="MobiDB-lite"/>
    </source>
</evidence>
<keyword evidence="3" id="KW-1185">Reference proteome</keyword>
<protein>
    <submittedName>
        <fullName evidence="2">Uncharacterized protein</fullName>
    </submittedName>
</protein>